<feature type="compositionally biased region" description="Basic residues" evidence="4">
    <location>
        <begin position="32"/>
        <end position="44"/>
    </location>
</feature>
<feature type="region of interest" description="Disordered" evidence="4">
    <location>
        <begin position="345"/>
        <end position="371"/>
    </location>
</feature>
<gene>
    <name evidence="6" type="ORF">COHA_009942</name>
</gene>
<evidence type="ECO:0000256" key="2">
    <source>
        <dbReference type="ARBA" id="ARBA00022771"/>
    </source>
</evidence>
<dbReference type="EMBL" id="JADXDR010000201">
    <property type="protein sequence ID" value="KAI7836175.1"/>
    <property type="molecule type" value="Genomic_DNA"/>
</dbReference>
<dbReference type="PANTHER" id="PTHR31251:SF169">
    <property type="entry name" value="SQUAMOSA PROMOTER-BINDING-LIKE PROTEIN 8"/>
    <property type="match status" value="1"/>
</dbReference>
<keyword evidence="2" id="KW-0863">Zinc-finger</keyword>
<evidence type="ECO:0000256" key="1">
    <source>
        <dbReference type="ARBA" id="ARBA00022723"/>
    </source>
</evidence>
<dbReference type="GO" id="GO:0005634">
    <property type="term" value="C:nucleus"/>
    <property type="evidence" value="ECO:0007669"/>
    <property type="project" value="InterPro"/>
</dbReference>
<dbReference type="PROSITE" id="PS51141">
    <property type="entry name" value="ZF_SBP"/>
    <property type="match status" value="1"/>
</dbReference>
<evidence type="ECO:0000313" key="6">
    <source>
        <dbReference type="EMBL" id="KAI7836175.1"/>
    </source>
</evidence>
<dbReference type="Gene3D" id="4.10.1100.10">
    <property type="entry name" value="Transcription factor, SBP-box domain"/>
    <property type="match status" value="1"/>
</dbReference>
<dbReference type="InterPro" id="IPR036893">
    <property type="entry name" value="SBP_sf"/>
</dbReference>
<dbReference type="PANTHER" id="PTHR31251">
    <property type="entry name" value="SQUAMOSA PROMOTER-BINDING-LIKE PROTEIN 4"/>
    <property type="match status" value="1"/>
</dbReference>
<sequence length="371" mass="39664">MMRFCQQCSKLQPIEDFQGERRSCQQALERHASRRQSRQNHRVTRSPSPQPQARPARRPRLEQPSQQESAAPQQGRQQQQSQQQQQQSQQQQQQRQQQLRLPATADLAPSPSADPEPGHVWPAELLQLAQQEQERQQRQGQQQQQLGGGLKAGSLSLVVGHPTERLEITISLEPWVNMQPAPCSDGPSAGEPTLSAAEVREAWNESLASLPAVHSSPFQKAAAAAAPATTRCSSLSATTVAANATTMLPIPMPRGGAAALVPAGSGNHSPAFASHAAAVTVEAPVYAPLAVSPRDGHPIELTGSNSLRLMSRQLSTVADLGLQVQPRAPAPAAMLQPFGFTRQPPTVSAPLAAGQPAGTLGPRGSSNWGSW</sequence>
<keyword evidence="1" id="KW-0479">Metal-binding</keyword>
<evidence type="ECO:0000256" key="4">
    <source>
        <dbReference type="SAM" id="MobiDB-lite"/>
    </source>
</evidence>
<feature type="compositionally biased region" description="Low complexity" evidence="4">
    <location>
        <begin position="45"/>
        <end position="54"/>
    </location>
</feature>
<dbReference type="Pfam" id="PF03110">
    <property type="entry name" value="SBP"/>
    <property type="match status" value="1"/>
</dbReference>
<dbReference type="Proteomes" id="UP001205105">
    <property type="component" value="Unassembled WGS sequence"/>
</dbReference>
<dbReference type="InterPro" id="IPR044817">
    <property type="entry name" value="SBP-like"/>
</dbReference>
<protein>
    <recommendedName>
        <fullName evidence="5">SBP-type domain-containing protein</fullName>
    </recommendedName>
</protein>
<name>A0AAD5DIL8_9CHLO</name>
<accession>A0AAD5DIL8</accession>
<organism evidence="6 7">
    <name type="scientific">Chlorella ohadii</name>
    <dbReference type="NCBI Taxonomy" id="2649997"/>
    <lineage>
        <taxon>Eukaryota</taxon>
        <taxon>Viridiplantae</taxon>
        <taxon>Chlorophyta</taxon>
        <taxon>core chlorophytes</taxon>
        <taxon>Trebouxiophyceae</taxon>
        <taxon>Chlorellales</taxon>
        <taxon>Chlorellaceae</taxon>
        <taxon>Chlorella clade</taxon>
        <taxon>Chlorella</taxon>
    </lineage>
</organism>
<reference evidence="6" key="1">
    <citation type="submission" date="2020-11" db="EMBL/GenBank/DDBJ databases">
        <title>Chlorella ohadii genome sequencing and assembly.</title>
        <authorList>
            <person name="Murik O."/>
            <person name="Treves H."/>
            <person name="Kedem I."/>
            <person name="Shotland Y."/>
            <person name="Kaplan A."/>
        </authorList>
    </citation>
    <scope>NUCLEOTIDE SEQUENCE</scope>
    <source>
        <strain evidence="6">1</strain>
    </source>
</reference>
<proteinExistence type="predicted"/>
<feature type="region of interest" description="Disordered" evidence="4">
    <location>
        <begin position="15"/>
        <end position="101"/>
    </location>
</feature>
<feature type="compositionally biased region" description="Basic and acidic residues" evidence="4">
    <location>
        <begin position="18"/>
        <end position="31"/>
    </location>
</feature>
<evidence type="ECO:0000256" key="3">
    <source>
        <dbReference type="ARBA" id="ARBA00022833"/>
    </source>
</evidence>
<dbReference type="AlphaFoldDB" id="A0AAD5DIL8"/>
<comment type="caution">
    <text evidence="6">The sequence shown here is derived from an EMBL/GenBank/DDBJ whole genome shotgun (WGS) entry which is preliminary data.</text>
</comment>
<keyword evidence="3" id="KW-0862">Zinc</keyword>
<evidence type="ECO:0000259" key="5">
    <source>
        <dbReference type="PROSITE" id="PS51141"/>
    </source>
</evidence>
<dbReference type="GO" id="GO:0008270">
    <property type="term" value="F:zinc ion binding"/>
    <property type="evidence" value="ECO:0007669"/>
    <property type="project" value="UniProtKB-KW"/>
</dbReference>
<evidence type="ECO:0000313" key="7">
    <source>
        <dbReference type="Proteomes" id="UP001205105"/>
    </source>
</evidence>
<dbReference type="GO" id="GO:0003677">
    <property type="term" value="F:DNA binding"/>
    <property type="evidence" value="ECO:0007669"/>
    <property type="project" value="InterPro"/>
</dbReference>
<feature type="compositionally biased region" description="Low complexity" evidence="4">
    <location>
        <begin position="62"/>
        <end position="98"/>
    </location>
</feature>
<keyword evidence="7" id="KW-1185">Reference proteome</keyword>
<dbReference type="SUPFAM" id="SSF103612">
    <property type="entry name" value="SBT domain"/>
    <property type="match status" value="1"/>
</dbReference>
<dbReference type="InterPro" id="IPR004333">
    <property type="entry name" value="SBP_dom"/>
</dbReference>
<feature type="domain" description="SBP-type" evidence="5">
    <location>
        <begin position="1"/>
        <end position="38"/>
    </location>
</feature>